<dbReference type="Proteomes" id="UP000053611">
    <property type="component" value="Unassembled WGS sequence"/>
</dbReference>
<evidence type="ECO:0000313" key="4">
    <source>
        <dbReference type="EMBL" id="KLT38635.1"/>
    </source>
</evidence>
<evidence type="ECO:0000256" key="1">
    <source>
        <dbReference type="ARBA" id="ARBA00022603"/>
    </source>
</evidence>
<organism evidence="4 5">
    <name type="scientific">Cutaneotrichosporon oleaginosum</name>
    <dbReference type="NCBI Taxonomy" id="879819"/>
    <lineage>
        <taxon>Eukaryota</taxon>
        <taxon>Fungi</taxon>
        <taxon>Dikarya</taxon>
        <taxon>Basidiomycota</taxon>
        <taxon>Agaricomycotina</taxon>
        <taxon>Tremellomycetes</taxon>
        <taxon>Trichosporonales</taxon>
        <taxon>Trichosporonaceae</taxon>
        <taxon>Cutaneotrichosporon</taxon>
    </lineage>
</organism>
<feature type="compositionally biased region" description="Low complexity" evidence="3">
    <location>
        <begin position="350"/>
        <end position="371"/>
    </location>
</feature>
<dbReference type="GO" id="GO:0008168">
    <property type="term" value="F:methyltransferase activity"/>
    <property type="evidence" value="ECO:0007669"/>
    <property type="project" value="UniProtKB-KW"/>
</dbReference>
<dbReference type="Pfam" id="PF05971">
    <property type="entry name" value="Methyltransf_10"/>
    <property type="match status" value="1"/>
</dbReference>
<evidence type="ECO:0000256" key="2">
    <source>
        <dbReference type="ARBA" id="ARBA00022679"/>
    </source>
</evidence>
<keyword evidence="5" id="KW-1185">Reference proteome</keyword>
<dbReference type="GO" id="GO:0005634">
    <property type="term" value="C:nucleus"/>
    <property type="evidence" value="ECO:0007669"/>
    <property type="project" value="TreeGrafter"/>
</dbReference>
<dbReference type="GO" id="GO:0070475">
    <property type="term" value="P:rRNA base methylation"/>
    <property type="evidence" value="ECO:0007669"/>
    <property type="project" value="TreeGrafter"/>
</dbReference>
<dbReference type="PANTHER" id="PTHR13393">
    <property type="entry name" value="SAM-DEPENDENT METHYLTRANSFERASE"/>
    <property type="match status" value="1"/>
</dbReference>
<dbReference type="InterPro" id="IPR010286">
    <property type="entry name" value="METTL16/RlmF"/>
</dbReference>
<sequence>MHPKNPYNDARPDFAVLAGKYAELKPFVRGNNIDFTDAAALRALTTVLLKEDFDLDVRLREDRLCPTVANRLDYVLLCLDLAGPGPVRAIDIGTGHVAIYALLVHRLRPDVHMTATELDATSLAHARETVAANKAGGSINVIAAPEGRIFPLPAAGEDLDGAEYAFTMCNPPFFASAAEVEASRARKAGPAPAAPTAAANEEVTRGGEEAFVGAMIAESRGLPVRWFTSLVGRYESLHALVRRVREVTDNYYVVSLRQARTARWVLIWGYGKERLPDSMTRPAMLDPTTSFARLLPPPNTFSIKPDPPRTRAEIAGVVFRALEECGLWSGAGARGGAAATCGGSGKEGIGAASSETEPAAAAEEAGAPEVVESSRRNTGDAADDRVERAPDDRASDDRATDDRATDERAIKDGADEAISTDDQPHAHDPITLAPMANTWSRAARRAAQRGEAPALASEPLFRARLRITGSDAGEVSLDWEWGEREAVDGFWKYVLSKSGLLKLLFSRI</sequence>
<accession>A0A0J0XC46</accession>
<dbReference type="STRING" id="879819.A0A0J0XC46"/>
<keyword evidence="1" id="KW-0489">Methyltransferase</keyword>
<protein>
    <recommendedName>
        <fullName evidence="6">S-adenosyl-L-methionine dependent methyltransferase</fullName>
    </recommendedName>
</protein>
<feature type="region of interest" description="Disordered" evidence="3">
    <location>
        <begin position="336"/>
        <end position="430"/>
    </location>
</feature>
<evidence type="ECO:0008006" key="6">
    <source>
        <dbReference type="Google" id="ProtNLM"/>
    </source>
</evidence>
<dbReference type="AlphaFoldDB" id="A0A0J0XC46"/>
<evidence type="ECO:0000313" key="5">
    <source>
        <dbReference type="Proteomes" id="UP000053611"/>
    </source>
</evidence>
<gene>
    <name evidence="4" type="ORF">CC85DRAFT_331431</name>
</gene>
<dbReference type="OrthoDB" id="514248at2759"/>
<name>A0A0J0XC46_9TREE</name>
<keyword evidence="2" id="KW-0808">Transferase</keyword>
<proteinExistence type="predicted"/>
<dbReference type="SUPFAM" id="SSF53335">
    <property type="entry name" value="S-adenosyl-L-methionine-dependent methyltransferases"/>
    <property type="match status" value="1"/>
</dbReference>
<reference evidence="4 5" key="1">
    <citation type="submission" date="2015-03" db="EMBL/GenBank/DDBJ databases">
        <title>Genomics and transcriptomics of the oil-accumulating basidiomycete yeast T. oleaginosus allow insights into substrate utilization and the diverse evolutionary trajectories of mating systems in fungi.</title>
        <authorList>
            <consortium name="DOE Joint Genome Institute"/>
            <person name="Kourist R."/>
            <person name="Kracht O."/>
            <person name="Bracharz F."/>
            <person name="Lipzen A."/>
            <person name="Nolan M."/>
            <person name="Ohm R."/>
            <person name="Grigoriev I."/>
            <person name="Sun S."/>
            <person name="Heitman J."/>
            <person name="Bruck T."/>
            <person name="Nowrousian M."/>
        </authorList>
    </citation>
    <scope>NUCLEOTIDE SEQUENCE [LARGE SCALE GENOMIC DNA]</scope>
    <source>
        <strain evidence="4 5">IBC0246</strain>
    </source>
</reference>
<dbReference type="Gene3D" id="3.40.50.150">
    <property type="entry name" value="Vaccinia Virus protein VP39"/>
    <property type="match status" value="1"/>
</dbReference>
<dbReference type="PANTHER" id="PTHR13393:SF0">
    <property type="entry name" value="RNA N6-ADENOSINE-METHYLTRANSFERASE METTL16"/>
    <property type="match status" value="1"/>
</dbReference>
<dbReference type="EMBL" id="KQ087292">
    <property type="protein sequence ID" value="KLT38635.1"/>
    <property type="molecule type" value="Genomic_DNA"/>
</dbReference>
<evidence type="ECO:0000256" key="3">
    <source>
        <dbReference type="SAM" id="MobiDB-lite"/>
    </source>
</evidence>
<feature type="compositionally biased region" description="Basic and acidic residues" evidence="3">
    <location>
        <begin position="372"/>
        <end position="414"/>
    </location>
</feature>
<dbReference type="InterPro" id="IPR029063">
    <property type="entry name" value="SAM-dependent_MTases_sf"/>
</dbReference>